<feature type="domain" description="PRD" evidence="2">
    <location>
        <begin position="171"/>
        <end position="281"/>
    </location>
</feature>
<name>A0AAW9KBT1_CARML</name>
<gene>
    <name evidence="3" type="ORF">RAK27_13355</name>
</gene>
<dbReference type="SUPFAM" id="SSF63520">
    <property type="entry name" value="PTS-regulatory domain, PRD"/>
    <property type="match status" value="2"/>
</dbReference>
<keyword evidence="1" id="KW-0677">Repeat</keyword>
<dbReference type="InterPro" id="IPR004341">
    <property type="entry name" value="CAT_RNA-bd_dom"/>
</dbReference>
<dbReference type="SMART" id="SM01061">
    <property type="entry name" value="CAT_RBD"/>
    <property type="match status" value="1"/>
</dbReference>
<evidence type="ECO:0000313" key="4">
    <source>
        <dbReference type="Proteomes" id="UP001290462"/>
    </source>
</evidence>
<dbReference type="Gene3D" id="1.10.1790.10">
    <property type="entry name" value="PRD domain"/>
    <property type="match status" value="2"/>
</dbReference>
<dbReference type="InterPro" id="IPR011608">
    <property type="entry name" value="PRD"/>
</dbReference>
<reference evidence="3" key="1">
    <citation type="submission" date="2023-08" db="EMBL/GenBank/DDBJ databases">
        <title>Genomic characterization of piscicolin 126 produced by Carnobacterium maltaromaticum CM22 strain isolated from salmon (Salmo salar).</title>
        <authorList>
            <person name="Gonzalez-Gragera E."/>
            <person name="Garcia-Lopez J.D."/>
            <person name="Teso-Perez C."/>
            <person name="Gimenez-Hernandez I."/>
            <person name="Peralta-Sanchez J.M."/>
            <person name="Valdivia E."/>
            <person name="Montalban-Lopez M."/>
            <person name="Martin-Platero A.M."/>
            <person name="Banos A."/>
            <person name="Martinez-Bueno M."/>
        </authorList>
    </citation>
    <scope>NUCLEOTIDE SEQUENCE</scope>
    <source>
        <strain evidence="3">CM22</strain>
    </source>
</reference>
<comment type="caution">
    <text evidence="3">The sequence shown here is derived from an EMBL/GenBank/DDBJ whole genome shotgun (WGS) entry which is preliminary data.</text>
</comment>
<dbReference type="EMBL" id="JAVBVO010000003">
    <property type="protein sequence ID" value="MDZ5759643.1"/>
    <property type="molecule type" value="Genomic_DNA"/>
</dbReference>
<dbReference type="Proteomes" id="UP001290462">
    <property type="component" value="Unassembled WGS sequence"/>
</dbReference>
<dbReference type="PROSITE" id="PS51372">
    <property type="entry name" value="PRD_2"/>
    <property type="match status" value="2"/>
</dbReference>
<dbReference type="Pfam" id="PF00874">
    <property type="entry name" value="PRD"/>
    <property type="match status" value="2"/>
</dbReference>
<dbReference type="SUPFAM" id="SSF50151">
    <property type="entry name" value="SacY-like RNA-binding domain"/>
    <property type="match status" value="1"/>
</dbReference>
<dbReference type="GO" id="GO:0003723">
    <property type="term" value="F:RNA binding"/>
    <property type="evidence" value="ECO:0007669"/>
    <property type="project" value="InterPro"/>
</dbReference>
<accession>A0AAW9KBT1</accession>
<dbReference type="InterPro" id="IPR050661">
    <property type="entry name" value="BglG_antiterminators"/>
</dbReference>
<dbReference type="InterPro" id="IPR036634">
    <property type="entry name" value="PRD_sf"/>
</dbReference>
<organism evidence="3 4">
    <name type="scientific">Carnobacterium maltaromaticum</name>
    <name type="common">Carnobacterium piscicola</name>
    <dbReference type="NCBI Taxonomy" id="2751"/>
    <lineage>
        <taxon>Bacteria</taxon>
        <taxon>Bacillati</taxon>
        <taxon>Bacillota</taxon>
        <taxon>Bacilli</taxon>
        <taxon>Lactobacillales</taxon>
        <taxon>Carnobacteriaceae</taxon>
        <taxon>Carnobacterium</taxon>
    </lineage>
</organism>
<dbReference type="PANTHER" id="PTHR30185:SF15">
    <property type="entry name" value="CRYPTIC BETA-GLUCOSIDE BGL OPERON ANTITERMINATOR"/>
    <property type="match status" value="1"/>
</dbReference>
<dbReference type="GO" id="GO:0006355">
    <property type="term" value="P:regulation of DNA-templated transcription"/>
    <property type="evidence" value="ECO:0007669"/>
    <property type="project" value="InterPro"/>
</dbReference>
<evidence type="ECO:0000259" key="2">
    <source>
        <dbReference type="PROSITE" id="PS51372"/>
    </source>
</evidence>
<sequence>MYLEKKINSNAILVKDQMGVEQIVLGKGIAFAVGKDGWVNQSLIEKSFTLDNPEKIMLFREMISKIPLEHIQFTETVVQLIKSELQKEISPNIYITLTDHISFTIRRSANNQLVKNILLSEIKTFYTEEFQVSMQIVKKMNHEFNLTLAEDEAGFIAMHIVNAELGENDSNQSIKIMTIVKKIMSLILAETQLDLDESSLDYSRLLVHIKFFSQRIVYQKQWDDKESDDLFHHNFKESKAYKLTKKIVKIINETYDIDISNEEINYLTIHINRLLHRKIDS</sequence>
<dbReference type="InterPro" id="IPR036650">
    <property type="entry name" value="CAT_RNA-bd_dom_sf"/>
</dbReference>
<proteinExistence type="predicted"/>
<dbReference type="RefSeq" id="WP_201730109.1">
    <property type="nucleotide sequence ID" value="NZ_CAJGUR010000003.1"/>
</dbReference>
<evidence type="ECO:0000313" key="3">
    <source>
        <dbReference type="EMBL" id="MDZ5759643.1"/>
    </source>
</evidence>
<feature type="domain" description="PRD" evidence="2">
    <location>
        <begin position="65"/>
        <end position="170"/>
    </location>
</feature>
<evidence type="ECO:0000256" key="1">
    <source>
        <dbReference type="ARBA" id="ARBA00022737"/>
    </source>
</evidence>
<dbReference type="AlphaFoldDB" id="A0AAW9KBT1"/>
<dbReference type="Gene3D" id="2.30.24.10">
    <property type="entry name" value="CAT RNA-binding domain"/>
    <property type="match status" value="1"/>
</dbReference>
<dbReference type="PANTHER" id="PTHR30185">
    <property type="entry name" value="CRYPTIC BETA-GLUCOSIDE BGL OPERON ANTITERMINATOR"/>
    <property type="match status" value="1"/>
</dbReference>
<protein>
    <submittedName>
        <fullName evidence="3">PRD domain-containing protein</fullName>
    </submittedName>
</protein>
<dbReference type="Pfam" id="PF03123">
    <property type="entry name" value="CAT_RBD"/>
    <property type="match status" value="1"/>
</dbReference>